<dbReference type="HOGENOM" id="CLU_2251083_0_0_1"/>
<evidence type="ECO:0000313" key="2">
    <source>
        <dbReference type="Proteomes" id="UP000054166"/>
    </source>
</evidence>
<dbReference type="Proteomes" id="UP000054166">
    <property type="component" value="Unassembled WGS sequence"/>
</dbReference>
<dbReference type="EMBL" id="KN833046">
    <property type="protein sequence ID" value="KIM75466.1"/>
    <property type="molecule type" value="Genomic_DNA"/>
</dbReference>
<protein>
    <submittedName>
        <fullName evidence="1">Uncharacterized protein</fullName>
    </submittedName>
</protein>
<name>A0A0C3F6A6_PILCF</name>
<dbReference type="AlphaFoldDB" id="A0A0C3F6A6"/>
<gene>
    <name evidence="1" type="ORF">PILCRDRAFT_13550</name>
</gene>
<sequence length="104" mass="11253">MSSGKLLEFFIRILKLLPNRSNWVIFKNHFVFDAAAAVLNKHLNGTASAPVAPAFSLTGPVLLIAAQTIEVEAYKATLSIWQTDEAVLKQAIASTIPDSLFLGV</sequence>
<proteinExistence type="predicted"/>
<keyword evidence="2" id="KW-1185">Reference proteome</keyword>
<evidence type="ECO:0000313" key="1">
    <source>
        <dbReference type="EMBL" id="KIM75466.1"/>
    </source>
</evidence>
<dbReference type="InParanoid" id="A0A0C3F6A6"/>
<dbReference type="OrthoDB" id="3269759at2759"/>
<organism evidence="1 2">
    <name type="scientific">Piloderma croceum (strain F 1598)</name>
    <dbReference type="NCBI Taxonomy" id="765440"/>
    <lineage>
        <taxon>Eukaryota</taxon>
        <taxon>Fungi</taxon>
        <taxon>Dikarya</taxon>
        <taxon>Basidiomycota</taxon>
        <taxon>Agaricomycotina</taxon>
        <taxon>Agaricomycetes</taxon>
        <taxon>Agaricomycetidae</taxon>
        <taxon>Atheliales</taxon>
        <taxon>Atheliaceae</taxon>
        <taxon>Piloderma</taxon>
    </lineage>
</organism>
<reference evidence="1 2" key="1">
    <citation type="submission" date="2014-04" db="EMBL/GenBank/DDBJ databases">
        <authorList>
            <consortium name="DOE Joint Genome Institute"/>
            <person name="Kuo A."/>
            <person name="Tarkka M."/>
            <person name="Buscot F."/>
            <person name="Kohler A."/>
            <person name="Nagy L.G."/>
            <person name="Floudas D."/>
            <person name="Copeland A."/>
            <person name="Barry K.W."/>
            <person name="Cichocki N."/>
            <person name="Veneault-Fourrey C."/>
            <person name="LaButti K."/>
            <person name="Lindquist E.A."/>
            <person name="Lipzen A."/>
            <person name="Lundell T."/>
            <person name="Morin E."/>
            <person name="Murat C."/>
            <person name="Sun H."/>
            <person name="Tunlid A."/>
            <person name="Henrissat B."/>
            <person name="Grigoriev I.V."/>
            <person name="Hibbett D.S."/>
            <person name="Martin F."/>
            <person name="Nordberg H.P."/>
            <person name="Cantor M.N."/>
            <person name="Hua S.X."/>
        </authorList>
    </citation>
    <scope>NUCLEOTIDE SEQUENCE [LARGE SCALE GENOMIC DNA]</scope>
    <source>
        <strain evidence="1 2">F 1598</strain>
    </source>
</reference>
<reference evidence="2" key="2">
    <citation type="submission" date="2015-01" db="EMBL/GenBank/DDBJ databases">
        <title>Evolutionary Origins and Diversification of the Mycorrhizal Mutualists.</title>
        <authorList>
            <consortium name="DOE Joint Genome Institute"/>
            <consortium name="Mycorrhizal Genomics Consortium"/>
            <person name="Kohler A."/>
            <person name="Kuo A."/>
            <person name="Nagy L.G."/>
            <person name="Floudas D."/>
            <person name="Copeland A."/>
            <person name="Barry K.W."/>
            <person name="Cichocki N."/>
            <person name="Veneault-Fourrey C."/>
            <person name="LaButti K."/>
            <person name="Lindquist E.A."/>
            <person name="Lipzen A."/>
            <person name="Lundell T."/>
            <person name="Morin E."/>
            <person name="Murat C."/>
            <person name="Riley R."/>
            <person name="Ohm R."/>
            <person name="Sun H."/>
            <person name="Tunlid A."/>
            <person name="Henrissat B."/>
            <person name="Grigoriev I.V."/>
            <person name="Hibbett D.S."/>
            <person name="Martin F."/>
        </authorList>
    </citation>
    <scope>NUCLEOTIDE SEQUENCE [LARGE SCALE GENOMIC DNA]</scope>
    <source>
        <strain evidence="2">F 1598</strain>
    </source>
</reference>
<accession>A0A0C3F6A6</accession>